<organism evidence="1 2">
    <name type="scientific">Algoriphagus winogradskyi</name>
    <dbReference type="NCBI Taxonomy" id="237017"/>
    <lineage>
        <taxon>Bacteria</taxon>
        <taxon>Pseudomonadati</taxon>
        <taxon>Bacteroidota</taxon>
        <taxon>Cytophagia</taxon>
        <taxon>Cytophagales</taxon>
        <taxon>Cyclobacteriaceae</taxon>
        <taxon>Algoriphagus</taxon>
    </lineage>
</organism>
<dbReference type="Proteomes" id="UP001157915">
    <property type="component" value="Unassembled WGS sequence"/>
</dbReference>
<comment type="caution">
    <text evidence="1">The sequence shown here is derived from an EMBL/GenBank/DDBJ whole genome shotgun (WGS) entry which is preliminary data.</text>
</comment>
<evidence type="ECO:0000313" key="1">
    <source>
        <dbReference type="EMBL" id="SMP07540.1"/>
    </source>
</evidence>
<name>A0ABY1NEA1_9BACT</name>
<dbReference type="RefSeq" id="WP_283411542.1">
    <property type="nucleotide sequence ID" value="NZ_FXUA01000001.1"/>
</dbReference>
<keyword evidence="2" id="KW-1185">Reference proteome</keyword>
<proteinExistence type="predicted"/>
<evidence type="ECO:0000313" key="2">
    <source>
        <dbReference type="Proteomes" id="UP001157915"/>
    </source>
</evidence>
<accession>A0ABY1NEA1</accession>
<reference evidence="1 2" key="1">
    <citation type="submission" date="2017-05" db="EMBL/GenBank/DDBJ databases">
        <authorList>
            <person name="Varghese N."/>
            <person name="Submissions S."/>
        </authorList>
    </citation>
    <scope>NUCLEOTIDE SEQUENCE [LARGE SCALE GENOMIC DNA]</scope>
    <source>
        <strain evidence="1 2">DSM 15360</strain>
    </source>
</reference>
<evidence type="ECO:0008006" key="3">
    <source>
        <dbReference type="Google" id="ProtNLM"/>
    </source>
</evidence>
<protein>
    <recommendedName>
        <fullName evidence="3">Addiction module component</fullName>
    </recommendedName>
</protein>
<sequence length="78" mass="9102">MDVSERIKKNLISRIKETQDIDLLKDIESIFDSKSDEVVDLTEDQLRAIETGRNQIKNGQFKAHQQVISEMKKRLESK</sequence>
<gene>
    <name evidence="1" type="ORF">SAMN06265367_101613</name>
</gene>
<dbReference type="EMBL" id="FXUA01000001">
    <property type="protein sequence ID" value="SMP07540.1"/>
    <property type="molecule type" value="Genomic_DNA"/>
</dbReference>